<feature type="transmembrane region" description="Helical" evidence="7">
    <location>
        <begin position="78"/>
        <end position="98"/>
    </location>
</feature>
<proteinExistence type="inferred from homology"/>
<protein>
    <recommendedName>
        <fullName evidence="10">LMBR1-like membrane protein</fullName>
    </recommendedName>
</protein>
<dbReference type="Pfam" id="PF04791">
    <property type="entry name" value="LMBR1"/>
    <property type="match status" value="1"/>
</dbReference>
<feature type="region of interest" description="Disordered" evidence="6">
    <location>
        <begin position="636"/>
        <end position="658"/>
    </location>
</feature>
<evidence type="ECO:0000256" key="2">
    <source>
        <dbReference type="ARBA" id="ARBA00010487"/>
    </source>
</evidence>
<evidence type="ECO:0000313" key="8">
    <source>
        <dbReference type="EMBL" id="KJB48867.1"/>
    </source>
</evidence>
<dbReference type="Proteomes" id="UP000032304">
    <property type="component" value="Chromosome 8"/>
</dbReference>
<accession>A0A0D2PRN2</accession>
<keyword evidence="5 7" id="KW-0472">Membrane</keyword>
<comment type="similarity">
    <text evidence="2">Belongs to the LIMR family.</text>
</comment>
<feature type="transmembrane region" description="Helical" evidence="7">
    <location>
        <begin position="105"/>
        <end position="129"/>
    </location>
</feature>
<dbReference type="AlphaFoldDB" id="A0A0D2PRN2"/>
<keyword evidence="3 7" id="KW-0812">Transmembrane</keyword>
<evidence type="ECO:0000256" key="4">
    <source>
        <dbReference type="ARBA" id="ARBA00022989"/>
    </source>
</evidence>
<evidence type="ECO:0000313" key="9">
    <source>
        <dbReference type="Proteomes" id="UP000032304"/>
    </source>
</evidence>
<evidence type="ECO:0000256" key="6">
    <source>
        <dbReference type="SAM" id="MobiDB-lite"/>
    </source>
</evidence>
<name>A0A0D2PRN2_GOSRA</name>
<dbReference type="EMBL" id="CM001747">
    <property type="protein sequence ID" value="KJB48867.1"/>
    <property type="molecule type" value="Genomic_DNA"/>
</dbReference>
<dbReference type="STRING" id="29730.A0A0D2PRN2"/>
<dbReference type="eggNOG" id="KOG2296">
    <property type="taxonomic scope" value="Eukaryota"/>
</dbReference>
<evidence type="ECO:0000256" key="7">
    <source>
        <dbReference type="SAM" id="Phobius"/>
    </source>
</evidence>
<dbReference type="PANTHER" id="PTHR21355">
    <property type="entry name" value="G-PROTEIN COUPLED RECEPTOR-ASSOCIATED PROTEIN LMBRD2"/>
    <property type="match status" value="1"/>
</dbReference>
<feature type="transmembrane region" description="Helical" evidence="7">
    <location>
        <begin position="348"/>
        <end position="367"/>
    </location>
</feature>
<dbReference type="PANTHER" id="PTHR21355:SF0">
    <property type="entry name" value="G-PROTEIN COUPLED RECEPTOR-ASSOCIATED PROTEIN LMBRD2"/>
    <property type="match status" value="1"/>
</dbReference>
<reference evidence="8 9" key="1">
    <citation type="journal article" date="2012" name="Nature">
        <title>Repeated polyploidization of Gossypium genomes and the evolution of spinnable cotton fibres.</title>
        <authorList>
            <person name="Paterson A.H."/>
            <person name="Wendel J.F."/>
            <person name="Gundlach H."/>
            <person name="Guo H."/>
            <person name="Jenkins J."/>
            <person name="Jin D."/>
            <person name="Llewellyn D."/>
            <person name="Showmaker K.C."/>
            <person name="Shu S."/>
            <person name="Udall J."/>
            <person name="Yoo M.J."/>
            <person name="Byers R."/>
            <person name="Chen W."/>
            <person name="Doron-Faigenboim A."/>
            <person name="Duke M.V."/>
            <person name="Gong L."/>
            <person name="Grimwood J."/>
            <person name="Grover C."/>
            <person name="Grupp K."/>
            <person name="Hu G."/>
            <person name="Lee T.H."/>
            <person name="Li J."/>
            <person name="Lin L."/>
            <person name="Liu T."/>
            <person name="Marler B.S."/>
            <person name="Page J.T."/>
            <person name="Roberts A.W."/>
            <person name="Romanel E."/>
            <person name="Sanders W.S."/>
            <person name="Szadkowski E."/>
            <person name="Tan X."/>
            <person name="Tang H."/>
            <person name="Xu C."/>
            <person name="Wang J."/>
            <person name="Wang Z."/>
            <person name="Zhang D."/>
            <person name="Zhang L."/>
            <person name="Ashrafi H."/>
            <person name="Bedon F."/>
            <person name="Bowers J.E."/>
            <person name="Brubaker C.L."/>
            <person name="Chee P.W."/>
            <person name="Das S."/>
            <person name="Gingle A.R."/>
            <person name="Haigler C.H."/>
            <person name="Harker D."/>
            <person name="Hoffmann L.V."/>
            <person name="Hovav R."/>
            <person name="Jones D.C."/>
            <person name="Lemke C."/>
            <person name="Mansoor S."/>
            <person name="ur Rahman M."/>
            <person name="Rainville L.N."/>
            <person name="Rambani A."/>
            <person name="Reddy U.K."/>
            <person name="Rong J.K."/>
            <person name="Saranga Y."/>
            <person name="Scheffler B.E."/>
            <person name="Scheffler J.A."/>
            <person name="Stelly D.M."/>
            <person name="Triplett B.A."/>
            <person name="Van Deynze A."/>
            <person name="Vaslin M.F."/>
            <person name="Waghmare V.N."/>
            <person name="Walford S.A."/>
            <person name="Wright R.J."/>
            <person name="Zaki E.A."/>
            <person name="Zhang T."/>
            <person name="Dennis E.S."/>
            <person name="Mayer K.F."/>
            <person name="Peterson D.G."/>
            <person name="Rokhsar D.S."/>
            <person name="Wang X."/>
            <person name="Schmutz J."/>
        </authorList>
    </citation>
    <scope>NUCLEOTIDE SEQUENCE [LARGE SCALE GENOMIC DNA]</scope>
</reference>
<dbReference type="GO" id="GO:0016020">
    <property type="term" value="C:membrane"/>
    <property type="evidence" value="ECO:0007669"/>
    <property type="project" value="UniProtKB-SubCell"/>
</dbReference>
<dbReference type="InterPro" id="IPR006876">
    <property type="entry name" value="LMBR1-like_membr_prot"/>
</dbReference>
<evidence type="ECO:0000256" key="5">
    <source>
        <dbReference type="ARBA" id="ARBA00023136"/>
    </source>
</evidence>
<comment type="subcellular location">
    <subcellularLocation>
        <location evidence="1">Membrane</location>
        <topology evidence="1">Multi-pass membrane protein</topology>
    </subcellularLocation>
</comment>
<feature type="transmembrane region" description="Helical" evidence="7">
    <location>
        <begin position="6"/>
        <end position="24"/>
    </location>
</feature>
<evidence type="ECO:0000256" key="1">
    <source>
        <dbReference type="ARBA" id="ARBA00004141"/>
    </source>
</evidence>
<evidence type="ECO:0000256" key="3">
    <source>
        <dbReference type="ARBA" id="ARBA00022692"/>
    </source>
</evidence>
<dbReference type="InterPro" id="IPR051584">
    <property type="entry name" value="GPCR-associated_LMBR1"/>
</dbReference>
<feature type="transmembrane region" description="Helical" evidence="7">
    <location>
        <begin position="311"/>
        <end position="341"/>
    </location>
</feature>
<keyword evidence="9" id="KW-1185">Reference proteome</keyword>
<organism evidence="8 9">
    <name type="scientific">Gossypium raimondii</name>
    <name type="common">Peruvian cotton</name>
    <name type="synonym">Gossypium klotzschianum subsp. raimondii</name>
    <dbReference type="NCBI Taxonomy" id="29730"/>
    <lineage>
        <taxon>Eukaryota</taxon>
        <taxon>Viridiplantae</taxon>
        <taxon>Streptophyta</taxon>
        <taxon>Embryophyta</taxon>
        <taxon>Tracheophyta</taxon>
        <taxon>Spermatophyta</taxon>
        <taxon>Magnoliopsida</taxon>
        <taxon>eudicotyledons</taxon>
        <taxon>Gunneridae</taxon>
        <taxon>Pentapetalae</taxon>
        <taxon>rosids</taxon>
        <taxon>malvids</taxon>
        <taxon>Malvales</taxon>
        <taxon>Malvaceae</taxon>
        <taxon>Malvoideae</taxon>
        <taxon>Gossypium</taxon>
    </lineage>
</organism>
<gene>
    <name evidence="8" type="ORF">B456_008G090800</name>
</gene>
<sequence>MWVFYLISLPLTLGMVILTLRYFVGPDVPRYVLFTVEYAWFCSLSIIILVVVPLIQGFEDAGDFSVTERLKTSVRVNLVFYSVVGSIGLVGLILLILMNRNCVGILGLAMALSNTFGLVIGAFLLGFGFSEVPKTLWRKADWTIWQKVLSHKIAKMTVKLDETHQELSNAIVVAQATSNQMSKRDPLRPYMDVIDNMLAQMFREDLSFKPQGGLLGENDMDYDSDEKSMATLRRHLRLAREEYYWYKSEYMTYVIEALQLEDTVKNYERRNSTGWKYVSSFTSGRFGKMGMLLDKMEFIWLCILRKQLRKVLAIVLGNMSATILLAEATLLHLSIFSILIYSVKKQEVLVQVFCFIPLMYICIYTYYSLFEIGMLMFYSLTPWRTSSVSLLMICSMVARYAPPISYNFLNLINCGGKKTIFEKDSTIFIPLIMVVYTLLVASNFFDRVVGFFGNWKRLRFQTDADDMDGFDSSGLIILQKERSWLEQGCKVGEQVIPLARNFNGADIESGYDKRISLFHLKPIDSTVVEMKATTSATNGVKGSPLRTSKEETHKYGTSREAISHKYTVMIKEQGQHVSNQKTVQNNIITESHSASIEAKRFLPLRQNQEVKLIVLHLSSSNSESLDEIFQRLKRPSVDHSDEDENENGAEMKVTVSTR</sequence>
<keyword evidence="4 7" id="KW-1133">Transmembrane helix</keyword>
<feature type="transmembrane region" description="Helical" evidence="7">
    <location>
        <begin position="427"/>
        <end position="445"/>
    </location>
</feature>
<feature type="transmembrane region" description="Helical" evidence="7">
    <location>
        <begin position="31"/>
        <end position="58"/>
    </location>
</feature>
<evidence type="ECO:0008006" key="10">
    <source>
        <dbReference type="Google" id="ProtNLM"/>
    </source>
</evidence>
<dbReference type="Gramene" id="KJB48867">
    <property type="protein sequence ID" value="KJB48867"/>
    <property type="gene ID" value="B456_008G090800"/>
</dbReference>
<feature type="region of interest" description="Disordered" evidence="6">
    <location>
        <begin position="535"/>
        <end position="556"/>
    </location>
</feature>